<dbReference type="PANTHER" id="PTHR11908:SF157">
    <property type="entry name" value="XANTHINE DEHYDROGENASE SUBUNIT D-RELATED"/>
    <property type="match status" value="1"/>
</dbReference>
<dbReference type="RefSeq" id="WP_261487574.1">
    <property type="nucleotide sequence ID" value="NZ_CDGJ01000117.1"/>
</dbReference>
<dbReference type="InterPro" id="IPR037165">
    <property type="entry name" value="AldOxase/xan_DH_Mopterin-bd_sf"/>
</dbReference>
<name>A0A8S0X4J1_9FIRM</name>
<dbReference type="Pfam" id="PF01315">
    <property type="entry name" value="Ald_Xan_dh_C"/>
    <property type="match status" value="1"/>
</dbReference>
<dbReference type="PANTHER" id="PTHR11908">
    <property type="entry name" value="XANTHINE DEHYDROGENASE"/>
    <property type="match status" value="1"/>
</dbReference>
<dbReference type="GO" id="GO:0005506">
    <property type="term" value="F:iron ion binding"/>
    <property type="evidence" value="ECO:0007669"/>
    <property type="project" value="InterPro"/>
</dbReference>
<dbReference type="EMBL" id="CDGJ01000117">
    <property type="protein sequence ID" value="CEJ09241.1"/>
    <property type="molecule type" value="Genomic_DNA"/>
</dbReference>
<dbReference type="KEGG" id="aacx:DEACI_1473"/>
<evidence type="ECO:0000259" key="2">
    <source>
        <dbReference type="SMART" id="SM01008"/>
    </source>
</evidence>
<organism evidence="3">
    <name type="scientific">Acididesulfobacillus acetoxydans</name>
    <dbReference type="NCBI Taxonomy" id="1561005"/>
    <lineage>
        <taxon>Bacteria</taxon>
        <taxon>Bacillati</taxon>
        <taxon>Bacillota</taxon>
        <taxon>Clostridia</taxon>
        <taxon>Eubacteriales</taxon>
        <taxon>Peptococcaceae</taxon>
        <taxon>Acididesulfobacillus</taxon>
    </lineage>
</organism>
<dbReference type="Gene3D" id="3.30.365.10">
    <property type="entry name" value="Aldehyde oxidase/xanthine dehydrogenase, molybdopterin binding domain"/>
    <property type="match status" value="3"/>
</dbReference>
<dbReference type="SMART" id="SM01008">
    <property type="entry name" value="Ald_Xan_dh_C"/>
    <property type="match status" value="1"/>
</dbReference>
<evidence type="ECO:0000313" key="5">
    <source>
        <dbReference type="Proteomes" id="UP001071230"/>
    </source>
</evidence>
<evidence type="ECO:0000313" key="3">
    <source>
        <dbReference type="EMBL" id="CAA7600820.1"/>
    </source>
</evidence>
<comment type="cofactor">
    <cofactor evidence="1">
        <name>Mo-molybdopterin cytosine dinucleotide</name>
        <dbReference type="ChEBI" id="CHEBI:71308"/>
    </cofactor>
</comment>
<dbReference type="Pfam" id="PF02738">
    <property type="entry name" value="MoCoBD_1"/>
    <property type="match status" value="1"/>
</dbReference>
<sequence>MLEGGVVGQSVQRVDGLVKVTGESYFAADEKVPAALVLKVLRSRVAHAVVKRIDISEAEKIPGVVRVFTYADIPGENSYGIMVKDQPVLTDKIRFIGDAIALVVAENPDAARKGAEAVKVETEELPPLYDVWSAMAEGAPPIHDKGNILTVGRVKKGDAAAALSRADVVISRLYRTQRVEHLYLETEAGIAYPEHNGLTIKVSTQNPHYDRRDVARVLGLPMNRVRIIQTPTGGGFGGKLDISVQCFLALAAWKLRRPVRMLYDREESFIATAKRHPFIIDYTSGANREGQLLAVKVRIIGDTGAYASYGPATLIRAAVHATGPYEVPSVDIEGLCVYTNNPFSGAMRGFGTPQMAFAFESQMDLLAQALQISPLEIRRRNILRPGSATATGQVLSDSVGIAKTLAAAWEKACQVMPGLGGENQ</sequence>
<dbReference type="InterPro" id="IPR008274">
    <property type="entry name" value="AldOxase/xan_DH_MoCoBD1"/>
</dbReference>
<dbReference type="Proteomes" id="UP001071230">
    <property type="component" value="Unassembled WGS sequence"/>
</dbReference>
<accession>A0A8S0X4J1</accession>
<dbReference type="Proteomes" id="UP000836597">
    <property type="component" value="Chromosome"/>
</dbReference>
<reference evidence="4" key="1">
    <citation type="submission" date="2014-11" db="EMBL/GenBank/DDBJ databases">
        <authorList>
            <person name="Hornung B.V."/>
        </authorList>
    </citation>
    <scope>NUCLEOTIDE SEQUENCE</scope>
    <source>
        <strain evidence="4">INE</strain>
    </source>
</reference>
<dbReference type="Gene3D" id="3.90.1170.50">
    <property type="entry name" value="Aldehyde oxidase/xanthine dehydrogenase, a/b hammerhead"/>
    <property type="match status" value="1"/>
</dbReference>
<reference evidence="3" key="2">
    <citation type="submission" date="2020-01" db="EMBL/GenBank/DDBJ databases">
        <authorList>
            <person name="Hornung B."/>
        </authorList>
    </citation>
    <scope>NUCLEOTIDE SEQUENCE</scope>
    <source>
        <strain evidence="3">PacBioINE</strain>
    </source>
</reference>
<gene>
    <name evidence="3" type="ORF">DEACI_1473</name>
    <name evidence="4" type="ORF">DEACI_3725</name>
</gene>
<dbReference type="GO" id="GO:0016491">
    <property type="term" value="F:oxidoreductase activity"/>
    <property type="evidence" value="ECO:0007669"/>
    <property type="project" value="UniProtKB-KW"/>
</dbReference>
<dbReference type="EMBL" id="LR746496">
    <property type="protein sequence ID" value="CAA7600820.1"/>
    <property type="molecule type" value="Genomic_DNA"/>
</dbReference>
<evidence type="ECO:0000313" key="4">
    <source>
        <dbReference type="EMBL" id="CEJ09241.1"/>
    </source>
</evidence>
<dbReference type="InterPro" id="IPR036856">
    <property type="entry name" value="Ald_Oxase/Xan_DH_a/b_sf"/>
</dbReference>
<feature type="domain" description="Aldehyde oxidase/xanthine dehydrogenase a/b hammerhead" evidence="2">
    <location>
        <begin position="21"/>
        <end position="126"/>
    </location>
</feature>
<dbReference type="InterPro" id="IPR016208">
    <property type="entry name" value="Ald_Oxase/xanthine_DH-like"/>
</dbReference>
<keyword evidence="5" id="KW-1185">Reference proteome</keyword>
<dbReference type="SUPFAM" id="SSF56003">
    <property type="entry name" value="Molybdenum cofactor-binding domain"/>
    <property type="match status" value="1"/>
</dbReference>
<proteinExistence type="predicted"/>
<evidence type="ECO:0000256" key="1">
    <source>
        <dbReference type="ARBA" id="ARBA00053029"/>
    </source>
</evidence>
<dbReference type="AlphaFoldDB" id="A0A8S0X4J1"/>
<dbReference type="EC" id="1.-.-.-" evidence="3"/>
<dbReference type="InterPro" id="IPR000674">
    <property type="entry name" value="Ald_Oxase/Xan_DH_a/b"/>
</dbReference>
<keyword evidence="3" id="KW-0560">Oxidoreductase</keyword>
<protein>
    <submittedName>
        <fullName evidence="3">Aldehyde oxidase and xanthine dehydrogenase, a/b hammerhead domain protein</fullName>
        <ecNumber evidence="3">1.-.-.-</ecNumber>
    </submittedName>
    <submittedName>
        <fullName evidence="4">Nicotinate dehydrogenase large molybdopterin subunit</fullName>
    </submittedName>
</protein>
<dbReference type="SUPFAM" id="SSF54665">
    <property type="entry name" value="CO dehydrogenase molybdoprotein N-domain-like"/>
    <property type="match status" value="1"/>
</dbReference>
<dbReference type="FunFam" id="3.30.365.10:FF:000001">
    <property type="entry name" value="Xanthine dehydrogenase oxidase"/>
    <property type="match status" value="1"/>
</dbReference>